<organism evidence="2 3">
    <name type="scientific">Spirosoma arboris</name>
    <dbReference type="NCBI Taxonomy" id="2682092"/>
    <lineage>
        <taxon>Bacteria</taxon>
        <taxon>Pseudomonadati</taxon>
        <taxon>Bacteroidota</taxon>
        <taxon>Cytophagia</taxon>
        <taxon>Cytophagales</taxon>
        <taxon>Cytophagaceae</taxon>
        <taxon>Spirosoma</taxon>
    </lineage>
</organism>
<proteinExistence type="predicted"/>
<evidence type="ECO:0000313" key="3">
    <source>
        <dbReference type="Proteomes" id="UP000436006"/>
    </source>
</evidence>
<dbReference type="EMBL" id="WPIN01000013">
    <property type="protein sequence ID" value="MVM33900.1"/>
    <property type="molecule type" value="Genomic_DNA"/>
</dbReference>
<keyword evidence="1" id="KW-0472">Membrane</keyword>
<comment type="caution">
    <text evidence="2">The sequence shown here is derived from an EMBL/GenBank/DDBJ whole genome shotgun (WGS) entry which is preliminary data.</text>
</comment>
<keyword evidence="1" id="KW-1133">Transmembrane helix</keyword>
<feature type="transmembrane region" description="Helical" evidence="1">
    <location>
        <begin position="27"/>
        <end position="46"/>
    </location>
</feature>
<keyword evidence="1" id="KW-0812">Transmembrane</keyword>
<accession>A0A7K1SJB8</accession>
<reference evidence="2 3" key="1">
    <citation type="submission" date="2019-12" db="EMBL/GenBank/DDBJ databases">
        <title>Spirosoma sp. HMF4905 genome sequencing and assembly.</title>
        <authorList>
            <person name="Kang H."/>
            <person name="Cha I."/>
            <person name="Kim H."/>
            <person name="Joh K."/>
        </authorList>
    </citation>
    <scope>NUCLEOTIDE SEQUENCE [LARGE SCALE GENOMIC DNA]</scope>
    <source>
        <strain evidence="2 3">HMF4905</strain>
    </source>
</reference>
<dbReference type="AlphaFoldDB" id="A0A7K1SJB8"/>
<name>A0A7K1SJB8_9BACT</name>
<evidence type="ECO:0000256" key="1">
    <source>
        <dbReference type="SAM" id="Phobius"/>
    </source>
</evidence>
<sequence>MRRILSLLTGFGDFLLSLSDRTRKVLVLGALLLLGGGGVYKLVVNLKRLTNPLPMASPEQILRPMEKLVRQTSSEVTDYQSAKQANLSRLDSISRKLTNFKPANP</sequence>
<gene>
    <name evidence="2" type="ORF">GO755_27940</name>
</gene>
<protein>
    <submittedName>
        <fullName evidence="2">Uncharacterized protein</fullName>
    </submittedName>
</protein>
<evidence type="ECO:0000313" key="2">
    <source>
        <dbReference type="EMBL" id="MVM33900.1"/>
    </source>
</evidence>
<dbReference type="RefSeq" id="WP_157588612.1">
    <property type="nucleotide sequence ID" value="NZ_WPIN01000013.1"/>
</dbReference>
<keyword evidence="3" id="KW-1185">Reference proteome</keyword>
<dbReference type="Proteomes" id="UP000436006">
    <property type="component" value="Unassembled WGS sequence"/>
</dbReference>